<feature type="signal peptide" evidence="2">
    <location>
        <begin position="1"/>
        <end position="24"/>
    </location>
</feature>
<dbReference type="Proteomes" id="UP000542776">
    <property type="component" value="Unassembled WGS sequence"/>
</dbReference>
<keyword evidence="1" id="KW-0378">Hydrolase</keyword>
<dbReference type="GO" id="GO:0016787">
    <property type="term" value="F:hydrolase activity"/>
    <property type="evidence" value="ECO:0007669"/>
    <property type="project" value="UniProtKB-KW"/>
</dbReference>
<dbReference type="PANTHER" id="PTHR48081">
    <property type="entry name" value="AB HYDROLASE SUPERFAMILY PROTEIN C4A8.06C"/>
    <property type="match status" value="1"/>
</dbReference>
<dbReference type="Gene3D" id="3.40.50.1820">
    <property type="entry name" value="alpha/beta hydrolase"/>
    <property type="match status" value="1"/>
</dbReference>
<dbReference type="Pfam" id="PF20434">
    <property type="entry name" value="BD-FAE"/>
    <property type="match status" value="1"/>
</dbReference>
<reference evidence="4 5" key="1">
    <citation type="submission" date="2020-08" db="EMBL/GenBank/DDBJ databases">
        <title>Genomic Encyclopedia of Type Strains, Phase IV (KMG-IV): sequencing the most valuable type-strain genomes for metagenomic binning, comparative biology and taxonomic classification.</title>
        <authorList>
            <person name="Goeker M."/>
        </authorList>
    </citation>
    <scope>NUCLEOTIDE SEQUENCE [LARGE SCALE GENOMIC DNA]</scope>
    <source>
        <strain evidence="4 5">DSM 102238</strain>
    </source>
</reference>
<comment type="caution">
    <text evidence="4">The sequence shown here is derived from an EMBL/GenBank/DDBJ whole genome shotgun (WGS) entry which is preliminary data.</text>
</comment>
<evidence type="ECO:0000259" key="3">
    <source>
        <dbReference type="Pfam" id="PF20434"/>
    </source>
</evidence>
<evidence type="ECO:0000313" key="5">
    <source>
        <dbReference type="Proteomes" id="UP000542776"/>
    </source>
</evidence>
<dbReference type="AlphaFoldDB" id="A0A7W6H5P2"/>
<feature type="chain" id="PRO_5031076725" evidence="2">
    <location>
        <begin position="25"/>
        <end position="290"/>
    </location>
</feature>
<dbReference type="PROSITE" id="PS51257">
    <property type="entry name" value="PROKAR_LIPOPROTEIN"/>
    <property type="match status" value="1"/>
</dbReference>
<dbReference type="InterPro" id="IPR049492">
    <property type="entry name" value="BD-FAE-like_dom"/>
</dbReference>
<proteinExistence type="predicted"/>
<dbReference type="PANTHER" id="PTHR48081:SF9">
    <property type="entry name" value="CARBOXYLESTERASE"/>
    <property type="match status" value="1"/>
</dbReference>
<evidence type="ECO:0000256" key="1">
    <source>
        <dbReference type="ARBA" id="ARBA00022801"/>
    </source>
</evidence>
<organism evidence="4 5">
    <name type="scientific">Aureimonas pseudogalii</name>
    <dbReference type="NCBI Taxonomy" id="1744844"/>
    <lineage>
        <taxon>Bacteria</taxon>
        <taxon>Pseudomonadati</taxon>
        <taxon>Pseudomonadota</taxon>
        <taxon>Alphaproteobacteria</taxon>
        <taxon>Hyphomicrobiales</taxon>
        <taxon>Aurantimonadaceae</taxon>
        <taxon>Aureimonas</taxon>
    </lineage>
</organism>
<dbReference type="RefSeq" id="WP_183200580.1">
    <property type="nucleotide sequence ID" value="NZ_JACIEK010000007.1"/>
</dbReference>
<keyword evidence="5" id="KW-1185">Reference proteome</keyword>
<accession>A0A7W6H5P2</accession>
<dbReference type="InterPro" id="IPR029058">
    <property type="entry name" value="AB_hydrolase_fold"/>
</dbReference>
<name>A0A7W6H5P2_9HYPH</name>
<sequence>MTGRIWARAAGLALAMVLSGCSAAGFLNTVTSRSGYETVRDVRYAPGARGTLDLYVPARATAQTPVVVFVYGGSWDSGSKDLYRFVGQSLASDGFIVAVPDYRVYPEVIFPRFVEDGARAVVAVEKLAREGGHGIPAGRHKLALMGHSAGAEIAALLAFDARYLEAAGSSASRVSAFVGLAGPYDFLPLTEERYKRIFPPAVRAASQPVNFVSGDEAPALLVAGLDDTTVNPENTRSMARAIRAAGGEVEEVLLPGIDHIGAVSSLATALPLGDRSLRRTVLTFLEEHTR</sequence>
<feature type="domain" description="BD-FAE-like" evidence="3">
    <location>
        <begin position="52"/>
        <end position="240"/>
    </location>
</feature>
<keyword evidence="2" id="KW-0732">Signal</keyword>
<gene>
    <name evidence="4" type="ORF">GGR04_002887</name>
</gene>
<dbReference type="InterPro" id="IPR050300">
    <property type="entry name" value="GDXG_lipolytic_enzyme"/>
</dbReference>
<dbReference type="EMBL" id="JACIEK010000007">
    <property type="protein sequence ID" value="MBB3999032.1"/>
    <property type="molecule type" value="Genomic_DNA"/>
</dbReference>
<evidence type="ECO:0000256" key="2">
    <source>
        <dbReference type="SAM" id="SignalP"/>
    </source>
</evidence>
<evidence type="ECO:0000313" key="4">
    <source>
        <dbReference type="EMBL" id="MBB3999032.1"/>
    </source>
</evidence>
<protein>
    <submittedName>
        <fullName evidence="4">Acetyl esterase/lipase</fullName>
    </submittedName>
</protein>
<dbReference type="SUPFAM" id="SSF53474">
    <property type="entry name" value="alpha/beta-Hydrolases"/>
    <property type="match status" value="1"/>
</dbReference>